<feature type="transmembrane region" description="Helical" evidence="9">
    <location>
        <begin position="12"/>
        <end position="33"/>
    </location>
</feature>
<dbReference type="GO" id="GO:0030001">
    <property type="term" value="P:metal ion transport"/>
    <property type="evidence" value="ECO:0007669"/>
    <property type="project" value="UniProtKB-ARBA"/>
</dbReference>
<evidence type="ECO:0000313" key="11">
    <source>
        <dbReference type="Proteomes" id="UP000031552"/>
    </source>
</evidence>
<evidence type="ECO:0000256" key="3">
    <source>
        <dbReference type="ARBA" id="ARBA00022448"/>
    </source>
</evidence>
<gene>
    <name evidence="10" type="primary">trkH</name>
    <name evidence="10" type="ORF">CSEC_1718</name>
</gene>
<evidence type="ECO:0000256" key="8">
    <source>
        <dbReference type="ARBA" id="ARBA00023136"/>
    </source>
</evidence>
<dbReference type="EMBL" id="CCEJ010000008">
    <property type="protein sequence ID" value="CDR34529.1"/>
    <property type="molecule type" value="Genomic_DNA"/>
</dbReference>
<evidence type="ECO:0000256" key="1">
    <source>
        <dbReference type="ARBA" id="ARBA00004651"/>
    </source>
</evidence>
<keyword evidence="3" id="KW-0813">Transport</keyword>
<comment type="subcellular location">
    <subcellularLocation>
        <location evidence="1">Cell membrane</location>
        <topology evidence="1">Multi-pass membrane protein</topology>
    </subcellularLocation>
</comment>
<evidence type="ECO:0000256" key="7">
    <source>
        <dbReference type="ARBA" id="ARBA00023065"/>
    </source>
</evidence>
<protein>
    <submittedName>
        <fullName evidence="10">Trk-type K+ transport system, permease subunit</fullName>
    </submittedName>
</protein>
<feature type="transmembrane region" description="Helical" evidence="9">
    <location>
        <begin position="454"/>
        <end position="478"/>
    </location>
</feature>
<dbReference type="Proteomes" id="UP000031552">
    <property type="component" value="Unassembled WGS sequence"/>
</dbReference>
<dbReference type="OrthoDB" id="9810952at2"/>
<feature type="transmembrane region" description="Helical" evidence="9">
    <location>
        <begin position="79"/>
        <end position="100"/>
    </location>
</feature>
<feature type="transmembrane region" description="Helical" evidence="9">
    <location>
        <begin position="237"/>
        <end position="256"/>
    </location>
</feature>
<keyword evidence="5 9" id="KW-0812">Transmembrane</keyword>
<dbReference type="GO" id="GO:0005886">
    <property type="term" value="C:plasma membrane"/>
    <property type="evidence" value="ECO:0007669"/>
    <property type="project" value="UniProtKB-SubCell"/>
</dbReference>
<comment type="caution">
    <text evidence="10">The sequence shown here is derived from an EMBL/GenBank/DDBJ whole genome shotgun (WGS) entry which is preliminary data.</text>
</comment>
<feature type="transmembrane region" description="Helical" evidence="9">
    <location>
        <begin position="191"/>
        <end position="216"/>
    </location>
</feature>
<dbReference type="PANTHER" id="PTHR32024:SF2">
    <property type="entry name" value="TRK SYSTEM POTASSIUM UPTAKE PROTEIN TRKG-RELATED"/>
    <property type="match status" value="1"/>
</dbReference>
<dbReference type="RefSeq" id="WP_041018053.1">
    <property type="nucleotide sequence ID" value="NZ_CCEJ010000008.1"/>
</dbReference>
<dbReference type="AlphaFoldDB" id="A0A090E181"/>
<feature type="transmembrane region" description="Helical" evidence="9">
    <location>
        <begin position="392"/>
        <end position="415"/>
    </location>
</feature>
<evidence type="ECO:0000256" key="6">
    <source>
        <dbReference type="ARBA" id="ARBA00022989"/>
    </source>
</evidence>
<keyword evidence="7" id="KW-0406">Ion transport</keyword>
<evidence type="ECO:0000313" key="10">
    <source>
        <dbReference type="EMBL" id="CDR34529.1"/>
    </source>
</evidence>
<comment type="similarity">
    <text evidence="2">Belongs to the TrkH potassium transport family.</text>
</comment>
<evidence type="ECO:0000256" key="4">
    <source>
        <dbReference type="ARBA" id="ARBA00022475"/>
    </source>
</evidence>
<feature type="transmembrane region" description="Helical" evidence="9">
    <location>
        <begin position="291"/>
        <end position="314"/>
    </location>
</feature>
<proteinExistence type="inferred from homology"/>
<keyword evidence="4" id="KW-1003">Cell membrane</keyword>
<dbReference type="eggNOG" id="COG0168">
    <property type="taxonomic scope" value="Bacteria"/>
</dbReference>
<feature type="transmembrane region" description="Helical" evidence="9">
    <location>
        <begin position="45"/>
        <end position="67"/>
    </location>
</feature>
<accession>A0A090E181</accession>
<reference evidence="10" key="1">
    <citation type="submission" date="2013-12" db="EMBL/GenBank/DDBJ databases">
        <authorList>
            <person name="Linke B."/>
        </authorList>
    </citation>
    <scope>NUCLEOTIDE SEQUENCE [LARGE SCALE GENOMIC DNA]</scope>
    <source>
        <strain evidence="10">CRIB-18</strain>
    </source>
</reference>
<dbReference type="STRING" id="1437425.CSEC_1718"/>
<reference evidence="10" key="2">
    <citation type="submission" date="2014-09" db="EMBL/GenBank/DDBJ databases">
        <title>Criblamydia sequanensis harbors a mega-plasmid encoding arsenite resistance.</title>
        <authorList>
            <person name="Bertelli C."/>
            <person name="Goesmann A."/>
            <person name="Greub G."/>
        </authorList>
    </citation>
    <scope>NUCLEOTIDE SEQUENCE [LARGE SCALE GENOMIC DNA]</scope>
    <source>
        <strain evidence="10">CRIB-18</strain>
    </source>
</reference>
<keyword evidence="11" id="KW-1185">Reference proteome</keyword>
<feature type="transmembrane region" description="Helical" evidence="9">
    <location>
        <begin position="516"/>
        <end position="544"/>
    </location>
</feature>
<dbReference type="Pfam" id="PF02386">
    <property type="entry name" value="TrkH"/>
    <property type="match status" value="1"/>
</dbReference>
<feature type="transmembrane region" description="Helical" evidence="9">
    <location>
        <begin position="326"/>
        <end position="345"/>
    </location>
</feature>
<dbReference type="InterPro" id="IPR003445">
    <property type="entry name" value="Cat_transpt"/>
</dbReference>
<dbReference type="PANTHER" id="PTHR32024">
    <property type="entry name" value="TRK SYSTEM POTASSIUM UPTAKE PROTEIN TRKG-RELATED"/>
    <property type="match status" value="1"/>
</dbReference>
<name>A0A090E181_9BACT</name>
<keyword evidence="8 9" id="KW-0472">Membrane</keyword>
<organism evidence="10 11">
    <name type="scientific">Candidatus Criblamydia sequanensis CRIB-18</name>
    <dbReference type="NCBI Taxonomy" id="1437425"/>
    <lineage>
        <taxon>Bacteria</taxon>
        <taxon>Pseudomonadati</taxon>
        <taxon>Chlamydiota</taxon>
        <taxon>Chlamydiia</taxon>
        <taxon>Parachlamydiales</taxon>
        <taxon>Candidatus Criblamydiaceae</taxon>
        <taxon>Candidatus Criblamydia</taxon>
    </lineage>
</organism>
<keyword evidence="6 9" id="KW-1133">Transmembrane helix</keyword>
<evidence type="ECO:0000256" key="5">
    <source>
        <dbReference type="ARBA" id="ARBA00022692"/>
    </source>
</evidence>
<evidence type="ECO:0000256" key="2">
    <source>
        <dbReference type="ARBA" id="ARBA00009137"/>
    </source>
</evidence>
<sequence length="548" mass="60871">MYYKDIFKIVGIIFFFFAISLIFPLLLSIYYQFYAEAKSHPQPHATFAFLGSLAVCLAIGYIFYFIGRKSEGNLYRREAIFTVVAVWVLIPAAASLPYLLSGTLRDPLQAYFESVSGFTTTGATTFFPKKINLATGQEELIEYTVKGVHDTTYRFYGTIDPVIEKETGAVLFTGVEAVSKAILFWRSFTQWLGGMGIIVLFVAVLPALGFGGRQLIHAEMPGPVKDSLTPRIKETALNLWKIYTGFTLLEIFLLVYNKMPLFDAVNTAFSTLSTGGFSVRNESISSYNNHVINWIVILFMFIGSVNFSIYFYALKGKFFRLFDRELLIYAALYVVSIGLGTWFLVGTPKALLNGSIEGFYGLSDALRDSAFQIISAQTTTGFSTANFNLWPYSVQVIMIIVMYFGGMAGSTAGGIKIVRLDMLFRAAQYKVESLFRPEAVRIFRIGETPVVDAALVRVLTFFLVVVSFASLGTLLLTFDGLDPETAFSCVACMINNIGLAFRAAGPLESFAFMSDFALALSSLLMIMGRLEFLAFLAVLVPAFWKQTI</sequence>
<evidence type="ECO:0000256" key="9">
    <source>
        <dbReference type="SAM" id="Phobius"/>
    </source>
</evidence>
<dbReference type="GO" id="GO:0008324">
    <property type="term" value="F:monoatomic cation transmembrane transporter activity"/>
    <property type="evidence" value="ECO:0007669"/>
    <property type="project" value="InterPro"/>
</dbReference>